<reference evidence="2 3" key="1">
    <citation type="submission" date="2016-10" db="EMBL/GenBank/DDBJ databases">
        <authorList>
            <person name="de Groot N.N."/>
        </authorList>
    </citation>
    <scope>NUCLEOTIDE SEQUENCE [LARGE SCALE GENOMIC DNA]</scope>
    <source>
        <strain evidence="2 3">CGMCC 1.9157</strain>
    </source>
</reference>
<keyword evidence="3" id="KW-1185">Reference proteome</keyword>
<protein>
    <submittedName>
        <fullName evidence="2">Acyl-CoA thioesterase-1</fullName>
    </submittedName>
</protein>
<dbReference type="STRING" id="655353.SAMN04488056_11167"/>
<dbReference type="PROSITE" id="PS01098">
    <property type="entry name" value="LIPASE_GDSL_SER"/>
    <property type="match status" value="1"/>
</dbReference>
<evidence type="ECO:0000313" key="2">
    <source>
        <dbReference type="EMBL" id="SFO70174.1"/>
    </source>
</evidence>
<dbReference type="EMBL" id="FOVR01000011">
    <property type="protein sequence ID" value="SFO70174.1"/>
    <property type="molecule type" value="Genomic_DNA"/>
</dbReference>
<dbReference type="InterPro" id="IPR051532">
    <property type="entry name" value="Ester_Hydrolysis_Enzymes"/>
</dbReference>
<dbReference type="AlphaFoldDB" id="A0A1I5JBE5"/>
<dbReference type="Gene3D" id="3.40.50.1110">
    <property type="entry name" value="SGNH hydrolase"/>
    <property type="match status" value="1"/>
</dbReference>
<dbReference type="PANTHER" id="PTHR30383:SF24">
    <property type="entry name" value="THIOESTERASE 1_PROTEASE 1_LYSOPHOSPHOLIPASE L1"/>
    <property type="match status" value="1"/>
</dbReference>
<dbReference type="InterPro" id="IPR036514">
    <property type="entry name" value="SGNH_hydro_sf"/>
</dbReference>
<dbReference type="CDD" id="cd01822">
    <property type="entry name" value="Lysophospholipase_L1_like"/>
    <property type="match status" value="1"/>
</dbReference>
<dbReference type="InterPro" id="IPR008265">
    <property type="entry name" value="Lipase_GDSL_AS"/>
</dbReference>
<dbReference type="GO" id="GO:0004622">
    <property type="term" value="F:phosphatidylcholine lysophospholipase activity"/>
    <property type="evidence" value="ECO:0007669"/>
    <property type="project" value="TreeGrafter"/>
</dbReference>
<name>A0A1I5JBE5_9HYPH</name>
<dbReference type="Proteomes" id="UP000199236">
    <property type="component" value="Unassembled WGS sequence"/>
</dbReference>
<sequence length="273" mass="29904">MINPIWGRYFGIKDSKAHSWAFCLCAPKISLMKMKYEYSQHGQTTARLQSPHGGAATARMTSHPAHFFPSFFLLLLLGLFTMTSAKAADTTRILAFGDSLSAGYQLPAGEDFPTQLQQHLKNQGLDVEIVNASVSGDTTASGLSRLDWSTPENIDLVLLELGANDALQGLSVDNAKANLAAMIEKFQQKDIKVALMGMRSPPNMGADYTQAFDAIYPALANEYQIPLYPFFLEDVAAEPDLNLQDGMHPNQKGIQVIVKNIAPFVIDLLNQPN</sequence>
<accession>A0A1I5JBE5</accession>
<dbReference type="SUPFAM" id="SSF52266">
    <property type="entry name" value="SGNH hydrolase"/>
    <property type="match status" value="1"/>
</dbReference>
<dbReference type="Pfam" id="PF13472">
    <property type="entry name" value="Lipase_GDSL_2"/>
    <property type="match status" value="1"/>
</dbReference>
<dbReference type="GO" id="GO:0006629">
    <property type="term" value="P:lipid metabolic process"/>
    <property type="evidence" value="ECO:0007669"/>
    <property type="project" value="InterPro"/>
</dbReference>
<feature type="domain" description="SGNH hydrolase-type esterase" evidence="1">
    <location>
        <begin position="95"/>
        <end position="254"/>
    </location>
</feature>
<evidence type="ECO:0000259" key="1">
    <source>
        <dbReference type="Pfam" id="PF13472"/>
    </source>
</evidence>
<dbReference type="InterPro" id="IPR013830">
    <property type="entry name" value="SGNH_hydro"/>
</dbReference>
<dbReference type="OrthoDB" id="9786188at2"/>
<dbReference type="PANTHER" id="PTHR30383">
    <property type="entry name" value="THIOESTERASE 1/PROTEASE 1/LYSOPHOSPHOLIPASE L1"/>
    <property type="match status" value="1"/>
</dbReference>
<proteinExistence type="predicted"/>
<evidence type="ECO:0000313" key="3">
    <source>
        <dbReference type="Proteomes" id="UP000199236"/>
    </source>
</evidence>
<organism evidence="2 3">
    <name type="scientific">Cohaesibacter marisflavi</name>
    <dbReference type="NCBI Taxonomy" id="655353"/>
    <lineage>
        <taxon>Bacteria</taxon>
        <taxon>Pseudomonadati</taxon>
        <taxon>Pseudomonadota</taxon>
        <taxon>Alphaproteobacteria</taxon>
        <taxon>Hyphomicrobiales</taxon>
        <taxon>Cohaesibacteraceae</taxon>
    </lineage>
</organism>
<gene>
    <name evidence="2" type="ORF">SAMN04488056_11167</name>
</gene>